<evidence type="ECO:0000313" key="1">
    <source>
        <dbReference type="EMBL" id="KAE8330157.1"/>
    </source>
</evidence>
<evidence type="ECO:0000313" key="2">
    <source>
        <dbReference type="Proteomes" id="UP000325945"/>
    </source>
</evidence>
<dbReference type="Proteomes" id="UP000325945">
    <property type="component" value="Unassembled WGS sequence"/>
</dbReference>
<dbReference type="AlphaFoldDB" id="A0A5N6XA74"/>
<sequence>MEGAQCDDPPTSQAALSILTKFCLMHNLGDQFYAAFAAALMFPTHNLHKITIELPFLTTDARRSQIALSDTSAEYMAIDNKIPFYISLGCNRNVVVSSLCGSFWEPDIPCNLVSPWLHPVLKELPYKDGVNNIPGRYFELIALISGIRRPSISTLWVGAAISGLVPRILRLVQGGTPPLDRNGFPWTGSPQSFMDLPGSGPYFSPGACGENVIQ</sequence>
<organism evidence="1 2">
    <name type="scientific">Aspergillus sergii</name>
    <dbReference type="NCBI Taxonomy" id="1034303"/>
    <lineage>
        <taxon>Eukaryota</taxon>
        <taxon>Fungi</taxon>
        <taxon>Dikarya</taxon>
        <taxon>Ascomycota</taxon>
        <taxon>Pezizomycotina</taxon>
        <taxon>Eurotiomycetes</taxon>
        <taxon>Eurotiomycetidae</taxon>
        <taxon>Eurotiales</taxon>
        <taxon>Aspergillaceae</taxon>
        <taxon>Aspergillus</taxon>
        <taxon>Aspergillus subgen. Circumdati</taxon>
    </lineage>
</organism>
<dbReference type="EMBL" id="ML741775">
    <property type="protein sequence ID" value="KAE8330157.1"/>
    <property type="molecule type" value="Genomic_DNA"/>
</dbReference>
<proteinExistence type="predicted"/>
<gene>
    <name evidence="1" type="ORF">BDV39DRAFT_202344</name>
</gene>
<accession>A0A5N6XA74</accession>
<keyword evidence="2" id="KW-1185">Reference proteome</keyword>
<name>A0A5N6XA74_9EURO</name>
<protein>
    <submittedName>
        <fullName evidence="1">Uncharacterized protein</fullName>
    </submittedName>
</protein>
<reference evidence="2" key="1">
    <citation type="submission" date="2019-04" db="EMBL/GenBank/DDBJ databases">
        <title>Friends and foes A comparative genomics studyof 23 Aspergillus species from section Flavi.</title>
        <authorList>
            <consortium name="DOE Joint Genome Institute"/>
            <person name="Kjaerbolling I."/>
            <person name="Vesth T."/>
            <person name="Frisvad J.C."/>
            <person name="Nybo J.L."/>
            <person name="Theobald S."/>
            <person name="Kildgaard S."/>
            <person name="Isbrandt T."/>
            <person name="Kuo A."/>
            <person name="Sato A."/>
            <person name="Lyhne E.K."/>
            <person name="Kogle M.E."/>
            <person name="Wiebenga A."/>
            <person name="Kun R.S."/>
            <person name="Lubbers R.J."/>
            <person name="Makela M.R."/>
            <person name="Barry K."/>
            <person name="Chovatia M."/>
            <person name="Clum A."/>
            <person name="Daum C."/>
            <person name="Haridas S."/>
            <person name="He G."/>
            <person name="LaButti K."/>
            <person name="Lipzen A."/>
            <person name="Mondo S."/>
            <person name="Riley R."/>
            <person name="Salamov A."/>
            <person name="Simmons B.A."/>
            <person name="Magnuson J.K."/>
            <person name="Henrissat B."/>
            <person name="Mortensen U.H."/>
            <person name="Larsen T.O."/>
            <person name="Devries R.P."/>
            <person name="Grigoriev I.V."/>
            <person name="Machida M."/>
            <person name="Baker S.E."/>
            <person name="Andersen M.R."/>
        </authorList>
    </citation>
    <scope>NUCLEOTIDE SEQUENCE [LARGE SCALE GENOMIC DNA]</scope>
    <source>
        <strain evidence="2">CBS 130017</strain>
    </source>
</reference>